<keyword evidence="1" id="KW-1133">Transmembrane helix</keyword>
<sequence length="213" mass="24595">MSDNLTDKAGEQSLPSSAYKRGTGLKLIFALIAISALTPIITIVINKYNPAVFSTVQAPTEDQTLVQVTWMDQPRVDLQHVLIFPFAPPADEINITTGHDVASPKGFLGFFIRPRVIYYNNIELTHHQRKGKKFKKLMRFWFLLTLSDERGQYGKAYPIIPPQELYEQWQSKDKLEQTELWKSFLKPELDKFRERVIKGHIDKARPVNTSKMY</sequence>
<organism evidence="2 3">
    <name type="scientific">Lentisphaera profundi</name>
    <dbReference type="NCBI Taxonomy" id="1658616"/>
    <lineage>
        <taxon>Bacteria</taxon>
        <taxon>Pseudomonadati</taxon>
        <taxon>Lentisphaerota</taxon>
        <taxon>Lentisphaeria</taxon>
        <taxon>Lentisphaerales</taxon>
        <taxon>Lentisphaeraceae</taxon>
        <taxon>Lentisphaera</taxon>
    </lineage>
</organism>
<feature type="transmembrane region" description="Helical" evidence="1">
    <location>
        <begin position="27"/>
        <end position="45"/>
    </location>
</feature>
<evidence type="ECO:0000313" key="3">
    <source>
        <dbReference type="Proteomes" id="UP001214250"/>
    </source>
</evidence>
<keyword evidence="3" id="KW-1185">Reference proteome</keyword>
<dbReference type="Proteomes" id="UP001214250">
    <property type="component" value="Chromosome 1"/>
</dbReference>
<gene>
    <name evidence="2" type="ORF">PQO03_01250</name>
</gene>
<keyword evidence="1" id="KW-0472">Membrane</keyword>
<name>A0ABY7VTJ7_9BACT</name>
<keyword evidence="1" id="KW-0812">Transmembrane</keyword>
<evidence type="ECO:0000256" key="1">
    <source>
        <dbReference type="SAM" id="Phobius"/>
    </source>
</evidence>
<protein>
    <submittedName>
        <fullName evidence="2">Uncharacterized protein</fullName>
    </submittedName>
</protein>
<accession>A0ABY7VTJ7</accession>
<proteinExistence type="predicted"/>
<reference evidence="2 3" key="1">
    <citation type="submission" date="2023-02" db="EMBL/GenBank/DDBJ databases">
        <title>Genome sequence of Lentisphaera profundi SAORIC-696.</title>
        <authorList>
            <person name="Kim e."/>
            <person name="Cho J.-C."/>
            <person name="Choi A."/>
            <person name="Kang I."/>
        </authorList>
    </citation>
    <scope>NUCLEOTIDE SEQUENCE [LARGE SCALE GENOMIC DNA]</scope>
    <source>
        <strain evidence="2 3">SAORIC-696</strain>
    </source>
</reference>
<evidence type="ECO:0000313" key="2">
    <source>
        <dbReference type="EMBL" id="WDE96593.1"/>
    </source>
</evidence>
<dbReference type="RefSeq" id="WP_274150658.1">
    <property type="nucleotide sequence ID" value="NZ_CP117811.1"/>
</dbReference>
<dbReference type="EMBL" id="CP117811">
    <property type="protein sequence ID" value="WDE96593.1"/>
    <property type="molecule type" value="Genomic_DNA"/>
</dbReference>